<dbReference type="EMBL" id="CP012040">
    <property type="protein sequence ID" value="AKP50134.1"/>
    <property type="molecule type" value="Genomic_DNA"/>
</dbReference>
<dbReference type="PATRIC" id="fig|320787.5.peg.751"/>
<evidence type="ECO:0000313" key="3">
    <source>
        <dbReference type="Proteomes" id="UP000036520"/>
    </source>
</evidence>
<dbReference type="STRING" id="320787.CA2015_0671"/>
<feature type="transmembrane region" description="Helical" evidence="1">
    <location>
        <begin position="61"/>
        <end position="81"/>
    </location>
</feature>
<accession>A0A0H4P7K1</accession>
<feature type="transmembrane region" description="Helical" evidence="1">
    <location>
        <begin position="7"/>
        <end position="27"/>
    </location>
</feature>
<evidence type="ECO:0008006" key="4">
    <source>
        <dbReference type="Google" id="ProtNLM"/>
    </source>
</evidence>
<protein>
    <recommendedName>
        <fullName evidence="4">DUF4293 family protein</fullName>
    </recommendedName>
</protein>
<keyword evidence="1" id="KW-0472">Membrane</keyword>
<dbReference type="AlphaFoldDB" id="A0A0H4P7K1"/>
<keyword evidence="3" id="KW-1185">Reference proteome</keyword>
<dbReference type="KEGG" id="camu:CA2015_0671"/>
<dbReference type="OrthoDB" id="594989at2"/>
<dbReference type="Proteomes" id="UP000036520">
    <property type="component" value="Chromosome"/>
</dbReference>
<feature type="transmembrane region" description="Helical" evidence="1">
    <location>
        <begin position="122"/>
        <end position="141"/>
    </location>
</feature>
<keyword evidence="1" id="KW-0812">Transmembrane</keyword>
<proteinExistence type="predicted"/>
<dbReference type="InterPro" id="IPR025635">
    <property type="entry name" value="DUF4293"/>
</dbReference>
<keyword evidence="1" id="KW-1133">Transmembrane helix</keyword>
<name>A0A0H4P7K1_9BACT</name>
<evidence type="ECO:0000256" key="1">
    <source>
        <dbReference type="SAM" id="Phobius"/>
    </source>
</evidence>
<reference evidence="2 3" key="1">
    <citation type="submission" date="2015-07" db="EMBL/GenBank/DDBJ databases">
        <authorList>
            <person name="Kim K.M."/>
        </authorList>
    </citation>
    <scope>NUCLEOTIDE SEQUENCE [LARGE SCALE GENOMIC DNA]</scope>
    <source>
        <strain evidence="2 3">KCTC 12363</strain>
    </source>
</reference>
<sequence length="159" mass="17852">MIQRIQSVFLLLVAVAMVTSTLSPIWLQVNPLQTQSMEMTAWYTTVMEIPQENVISQEGNIYIGILALLAASLAIFSLFQYKNRKKQLLLNMVNAILMGVTLGLAVYTSFKANENFNPTVGGAFLIGFYSIVFGLILNLVANRFIKKDEMLVRSVDRIR</sequence>
<feature type="transmembrane region" description="Helical" evidence="1">
    <location>
        <begin position="88"/>
        <end position="110"/>
    </location>
</feature>
<evidence type="ECO:0000313" key="2">
    <source>
        <dbReference type="EMBL" id="AKP50134.1"/>
    </source>
</evidence>
<gene>
    <name evidence="2" type="ORF">CA2015_0671</name>
</gene>
<organism evidence="2 3">
    <name type="scientific">Cyclobacterium amurskyense</name>
    <dbReference type="NCBI Taxonomy" id="320787"/>
    <lineage>
        <taxon>Bacteria</taxon>
        <taxon>Pseudomonadati</taxon>
        <taxon>Bacteroidota</taxon>
        <taxon>Cytophagia</taxon>
        <taxon>Cytophagales</taxon>
        <taxon>Cyclobacteriaceae</taxon>
        <taxon>Cyclobacterium</taxon>
    </lineage>
</organism>
<dbReference type="Pfam" id="PF14126">
    <property type="entry name" value="DUF4293"/>
    <property type="match status" value="1"/>
</dbReference>
<dbReference type="RefSeq" id="WP_048640604.1">
    <property type="nucleotide sequence ID" value="NZ_CP012040.1"/>
</dbReference>